<reference evidence="2 3" key="1">
    <citation type="submission" date="2016-10" db="EMBL/GenBank/DDBJ databases">
        <title>Draft genome sequences of four alkaliphilic bacteria belonging to the Anaerobacillus genus.</title>
        <authorList>
            <person name="Bassil N.M."/>
            <person name="Lloyd J.R."/>
        </authorList>
    </citation>
    <scope>NUCLEOTIDE SEQUENCE [LARGE SCALE GENOMIC DNA]</scope>
    <source>
        <strain evidence="2 3">DSM 15340</strain>
    </source>
</reference>
<feature type="signal peptide" evidence="1">
    <location>
        <begin position="1"/>
        <end position="18"/>
    </location>
</feature>
<proteinExistence type="predicted"/>
<comment type="caution">
    <text evidence="2">The sequence shown here is derived from an EMBL/GenBank/DDBJ whole genome shotgun (WGS) entry which is preliminary data.</text>
</comment>
<dbReference type="EMBL" id="MLQQ01000001">
    <property type="protein sequence ID" value="OIJ15493.1"/>
    <property type="molecule type" value="Genomic_DNA"/>
</dbReference>
<name>A0A1S2LTP0_9BACI</name>
<dbReference type="PROSITE" id="PS51257">
    <property type="entry name" value="PROKAR_LIPOPROTEIN"/>
    <property type="match status" value="1"/>
</dbReference>
<sequence length="132" mass="14847">MKSFLILMLITIALSACNSGQQLKMDEEGQLYIGSPTAYEILSKNKKEDIFLMNEVVYVNAEKIDWVKKKKLTLGNVVLEIVRQSSDGEDFTEGTATKLPVGTKIYKPIEKGDIYIAIVEGREIRYLGLREG</sequence>
<accession>A0A1S2LTP0</accession>
<keyword evidence="1" id="KW-0732">Signal</keyword>
<organism evidence="2 3">
    <name type="scientific">Anaerobacillus arseniciselenatis</name>
    <dbReference type="NCBI Taxonomy" id="85682"/>
    <lineage>
        <taxon>Bacteria</taxon>
        <taxon>Bacillati</taxon>
        <taxon>Bacillota</taxon>
        <taxon>Bacilli</taxon>
        <taxon>Bacillales</taxon>
        <taxon>Bacillaceae</taxon>
        <taxon>Anaerobacillus</taxon>
    </lineage>
</organism>
<dbReference type="OrthoDB" id="1909991at2"/>
<feature type="chain" id="PRO_5038861377" description="DUF3221 domain-containing protein" evidence="1">
    <location>
        <begin position="19"/>
        <end position="132"/>
    </location>
</feature>
<dbReference type="AlphaFoldDB" id="A0A1S2LTP0"/>
<evidence type="ECO:0000256" key="1">
    <source>
        <dbReference type="SAM" id="SignalP"/>
    </source>
</evidence>
<dbReference type="RefSeq" id="WP_071311418.1">
    <property type="nucleotide sequence ID" value="NZ_MLQQ01000001.1"/>
</dbReference>
<evidence type="ECO:0008006" key="4">
    <source>
        <dbReference type="Google" id="ProtNLM"/>
    </source>
</evidence>
<dbReference type="Proteomes" id="UP000180098">
    <property type="component" value="Unassembled WGS sequence"/>
</dbReference>
<gene>
    <name evidence="2" type="ORF">BKP35_00415</name>
</gene>
<evidence type="ECO:0000313" key="3">
    <source>
        <dbReference type="Proteomes" id="UP000180098"/>
    </source>
</evidence>
<evidence type="ECO:0000313" key="2">
    <source>
        <dbReference type="EMBL" id="OIJ15493.1"/>
    </source>
</evidence>
<keyword evidence="3" id="KW-1185">Reference proteome</keyword>
<protein>
    <recommendedName>
        <fullName evidence="4">DUF3221 domain-containing protein</fullName>
    </recommendedName>
</protein>